<evidence type="ECO:0000313" key="4">
    <source>
        <dbReference type="Proteomes" id="UP000037043"/>
    </source>
</evidence>
<feature type="transmembrane region" description="Helical" evidence="1">
    <location>
        <begin position="125"/>
        <end position="141"/>
    </location>
</feature>
<keyword evidence="4" id="KW-1185">Reference proteome</keyword>
<dbReference type="Proteomes" id="UP000037043">
    <property type="component" value="Unassembled WGS sequence"/>
</dbReference>
<keyword evidence="1" id="KW-0472">Membrane</keyword>
<dbReference type="AlphaFoldDB" id="A0A0L6ZEV7"/>
<sequence>MKKLKETYIPLLFMLTIPISNIFYKILNTSERGVYSLSTEFDSKIPFIKEFIIPYIIWYPFIFIFMIYICFKDKKAYYRTLISLNLGLIICYVIFYFYQTTVIRPEVAGNDIFSSIVKIIYNNDNPYNCFPSVHVITTFIVMKGVQIATDNKLILKLVNIIGILIIISTQFVKQHVILDLLSGIILGETVFAISMLGIYREGVLWKKKQFSWSMMKKKLEG</sequence>
<feature type="transmembrane region" description="Helical" evidence="1">
    <location>
        <begin position="177"/>
        <end position="199"/>
    </location>
</feature>
<feature type="transmembrane region" description="Helical" evidence="1">
    <location>
        <begin position="76"/>
        <end position="98"/>
    </location>
</feature>
<proteinExistence type="predicted"/>
<protein>
    <submittedName>
        <fullName evidence="3">PAP2 superfamily protein</fullName>
    </submittedName>
</protein>
<dbReference type="RefSeq" id="WP_052219781.1">
    <property type="nucleotide sequence ID" value="NZ_LHUR01000005.1"/>
</dbReference>
<feature type="transmembrane region" description="Helical" evidence="1">
    <location>
        <begin position="153"/>
        <end position="171"/>
    </location>
</feature>
<reference evidence="4" key="1">
    <citation type="submission" date="2015-08" db="EMBL/GenBank/DDBJ databases">
        <title>Genome sequence of the strict anaerobe Clostridium homopropionicum LuHBu1 (DSM 5847T).</title>
        <authorList>
            <person name="Poehlein A."/>
            <person name="Beck M."/>
            <person name="Schiel-Bengelsdorf B."/>
            <person name="Bengelsdorf F.R."/>
            <person name="Daniel R."/>
            <person name="Duerre P."/>
        </authorList>
    </citation>
    <scope>NUCLEOTIDE SEQUENCE [LARGE SCALE GENOMIC DNA]</scope>
    <source>
        <strain evidence="4">DSM 5847</strain>
    </source>
</reference>
<gene>
    <name evidence="3" type="ORF">CLHOM_01810</name>
</gene>
<evidence type="ECO:0000313" key="3">
    <source>
        <dbReference type="EMBL" id="KOA21510.1"/>
    </source>
</evidence>
<dbReference type="InterPro" id="IPR026841">
    <property type="entry name" value="Aur1/Ipt1"/>
</dbReference>
<feature type="transmembrane region" description="Helical" evidence="1">
    <location>
        <begin position="7"/>
        <end position="27"/>
    </location>
</feature>
<dbReference type="Pfam" id="PF14378">
    <property type="entry name" value="PAP2_3"/>
    <property type="match status" value="1"/>
</dbReference>
<keyword evidence="1" id="KW-0812">Transmembrane</keyword>
<dbReference type="STRING" id="36844.SAMN04488501_10540"/>
<dbReference type="PATRIC" id="fig|1121318.3.peg.180"/>
<name>A0A0L6ZEV7_9CLOT</name>
<dbReference type="GO" id="GO:0016020">
    <property type="term" value="C:membrane"/>
    <property type="evidence" value="ECO:0007669"/>
    <property type="project" value="UniProtKB-SubCell"/>
</dbReference>
<keyword evidence="1" id="KW-1133">Transmembrane helix</keyword>
<dbReference type="SUPFAM" id="SSF48317">
    <property type="entry name" value="Acid phosphatase/Vanadium-dependent haloperoxidase"/>
    <property type="match status" value="1"/>
</dbReference>
<evidence type="ECO:0000259" key="2">
    <source>
        <dbReference type="Pfam" id="PF14378"/>
    </source>
</evidence>
<comment type="caution">
    <text evidence="3">The sequence shown here is derived from an EMBL/GenBank/DDBJ whole genome shotgun (WGS) entry which is preliminary data.</text>
</comment>
<feature type="domain" description="Inositolphosphotransferase Aur1/Ipt1" evidence="2">
    <location>
        <begin position="57"/>
        <end position="187"/>
    </location>
</feature>
<dbReference type="InterPro" id="IPR036938">
    <property type="entry name" value="PAP2/HPO_sf"/>
</dbReference>
<organism evidence="3 4">
    <name type="scientific">Clostridium homopropionicum DSM 5847</name>
    <dbReference type="NCBI Taxonomy" id="1121318"/>
    <lineage>
        <taxon>Bacteria</taxon>
        <taxon>Bacillati</taxon>
        <taxon>Bacillota</taxon>
        <taxon>Clostridia</taxon>
        <taxon>Eubacteriales</taxon>
        <taxon>Clostridiaceae</taxon>
        <taxon>Clostridium</taxon>
    </lineage>
</organism>
<feature type="transmembrane region" description="Helical" evidence="1">
    <location>
        <begin position="47"/>
        <end position="69"/>
    </location>
</feature>
<accession>A0A0L6ZEV7</accession>
<dbReference type="EMBL" id="LHUR01000005">
    <property type="protein sequence ID" value="KOA21510.1"/>
    <property type="molecule type" value="Genomic_DNA"/>
</dbReference>
<evidence type="ECO:0000256" key="1">
    <source>
        <dbReference type="SAM" id="Phobius"/>
    </source>
</evidence>